<accession>A0AAJ0M9U5</accession>
<dbReference type="AlphaFoldDB" id="A0AAJ0M9U5"/>
<evidence type="ECO:0000313" key="1">
    <source>
        <dbReference type="EMBL" id="KAK3344369.1"/>
    </source>
</evidence>
<proteinExistence type="predicted"/>
<comment type="caution">
    <text evidence="1">The sequence shown here is derived from an EMBL/GenBank/DDBJ whole genome shotgun (WGS) entry which is preliminary data.</text>
</comment>
<organism evidence="1 2">
    <name type="scientific">Lasiosphaeria hispida</name>
    <dbReference type="NCBI Taxonomy" id="260671"/>
    <lineage>
        <taxon>Eukaryota</taxon>
        <taxon>Fungi</taxon>
        <taxon>Dikarya</taxon>
        <taxon>Ascomycota</taxon>
        <taxon>Pezizomycotina</taxon>
        <taxon>Sordariomycetes</taxon>
        <taxon>Sordariomycetidae</taxon>
        <taxon>Sordariales</taxon>
        <taxon>Lasiosphaeriaceae</taxon>
        <taxon>Lasiosphaeria</taxon>
    </lineage>
</organism>
<reference evidence="1" key="2">
    <citation type="submission" date="2023-06" db="EMBL/GenBank/DDBJ databases">
        <authorList>
            <consortium name="Lawrence Berkeley National Laboratory"/>
            <person name="Haridas S."/>
            <person name="Hensen N."/>
            <person name="Bonometti L."/>
            <person name="Westerberg I."/>
            <person name="Brannstrom I.O."/>
            <person name="Guillou S."/>
            <person name="Cros-Aarteil S."/>
            <person name="Calhoun S."/>
            <person name="Kuo A."/>
            <person name="Mondo S."/>
            <person name="Pangilinan J."/>
            <person name="Riley R."/>
            <person name="Labutti K."/>
            <person name="Andreopoulos B."/>
            <person name="Lipzen A."/>
            <person name="Chen C."/>
            <person name="Yanf M."/>
            <person name="Daum C."/>
            <person name="Ng V."/>
            <person name="Clum A."/>
            <person name="Steindorff A."/>
            <person name="Ohm R."/>
            <person name="Martin F."/>
            <person name="Silar P."/>
            <person name="Natvig D."/>
            <person name="Lalanne C."/>
            <person name="Gautier V."/>
            <person name="Ament-Velasquez S.L."/>
            <person name="Kruys A."/>
            <person name="Hutchinson M.I."/>
            <person name="Powell A.J."/>
            <person name="Barry K."/>
            <person name="Miller A.N."/>
            <person name="Grigoriev I.V."/>
            <person name="Debuchy R."/>
            <person name="Gladieux P."/>
            <person name="Thoren M.H."/>
            <person name="Johannesson H."/>
        </authorList>
    </citation>
    <scope>NUCLEOTIDE SEQUENCE</scope>
    <source>
        <strain evidence="1">CBS 955.72</strain>
    </source>
</reference>
<protein>
    <submittedName>
        <fullName evidence="1">Uncharacterized protein</fullName>
    </submittedName>
</protein>
<evidence type="ECO:0000313" key="2">
    <source>
        <dbReference type="Proteomes" id="UP001275084"/>
    </source>
</evidence>
<sequence>MYRGVVTILVLGISMLIHHTLHCLWRPSLMVSWGFDEIGTNDMNRSKPRRQEPGGVYDLVVGCYRELLVKAWDMEYGITTLAEQE</sequence>
<dbReference type="Proteomes" id="UP001275084">
    <property type="component" value="Unassembled WGS sequence"/>
</dbReference>
<reference evidence="1" key="1">
    <citation type="journal article" date="2023" name="Mol. Phylogenet. Evol.">
        <title>Genome-scale phylogeny and comparative genomics of the fungal order Sordariales.</title>
        <authorList>
            <person name="Hensen N."/>
            <person name="Bonometti L."/>
            <person name="Westerberg I."/>
            <person name="Brannstrom I.O."/>
            <person name="Guillou S."/>
            <person name="Cros-Aarteil S."/>
            <person name="Calhoun S."/>
            <person name="Haridas S."/>
            <person name="Kuo A."/>
            <person name="Mondo S."/>
            <person name="Pangilinan J."/>
            <person name="Riley R."/>
            <person name="LaButti K."/>
            <person name="Andreopoulos B."/>
            <person name="Lipzen A."/>
            <person name="Chen C."/>
            <person name="Yan M."/>
            <person name="Daum C."/>
            <person name="Ng V."/>
            <person name="Clum A."/>
            <person name="Steindorff A."/>
            <person name="Ohm R.A."/>
            <person name="Martin F."/>
            <person name="Silar P."/>
            <person name="Natvig D.O."/>
            <person name="Lalanne C."/>
            <person name="Gautier V."/>
            <person name="Ament-Velasquez S.L."/>
            <person name="Kruys A."/>
            <person name="Hutchinson M.I."/>
            <person name="Powell A.J."/>
            <person name="Barry K."/>
            <person name="Miller A.N."/>
            <person name="Grigoriev I.V."/>
            <person name="Debuchy R."/>
            <person name="Gladieux P."/>
            <person name="Hiltunen Thoren M."/>
            <person name="Johannesson H."/>
        </authorList>
    </citation>
    <scope>NUCLEOTIDE SEQUENCE</scope>
    <source>
        <strain evidence="1">CBS 955.72</strain>
    </source>
</reference>
<gene>
    <name evidence="1" type="ORF">B0T25DRAFT_324881</name>
</gene>
<dbReference type="EMBL" id="JAUIQD010000007">
    <property type="protein sequence ID" value="KAK3344369.1"/>
    <property type="molecule type" value="Genomic_DNA"/>
</dbReference>
<keyword evidence="2" id="KW-1185">Reference proteome</keyword>
<name>A0AAJ0M9U5_9PEZI</name>